<keyword evidence="4" id="KW-1185">Reference proteome</keyword>
<dbReference type="InterPro" id="IPR011152">
    <property type="entry name" value="Pesterase_MJ0912"/>
</dbReference>
<evidence type="ECO:0000259" key="2">
    <source>
        <dbReference type="Pfam" id="PF12850"/>
    </source>
</evidence>
<dbReference type="PATRIC" id="fig|1454001.3.peg.282"/>
<comment type="caution">
    <text evidence="3">The sequence shown here is derived from an EMBL/GenBank/DDBJ whole genome shotgun (WGS) entry which is preliminary data.</text>
</comment>
<dbReference type="GO" id="GO:0016791">
    <property type="term" value="F:phosphatase activity"/>
    <property type="evidence" value="ECO:0007669"/>
    <property type="project" value="TreeGrafter"/>
</dbReference>
<gene>
    <name evidence="3" type="ORF">AW08_00101</name>
</gene>
<organism evidence="3 4">
    <name type="scientific">Candidatus Accumulibacter adjunctus</name>
    <dbReference type="NCBI Taxonomy" id="1454001"/>
    <lineage>
        <taxon>Bacteria</taxon>
        <taxon>Pseudomonadati</taxon>
        <taxon>Pseudomonadota</taxon>
        <taxon>Betaproteobacteria</taxon>
        <taxon>Candidatus Accumulibacter</taxon>
    </lineage>
</organism>
<proteinExistence type="inferred from homology"/>
<accession>A0A011MI53</accession>
<dbReference type="PIRSF" id="PIRSF000883">
    <property type="entry name" value="Pesterase_MJ0912"/>
    <property type="match status" value="1"/>
</dbReference>
<dbReference type="AlphaFoldDB" id="A0A011MI53"/>
<dbReference type="Proteomes" id="UP000020218">
    <property type="component" value="Unassembled WGS sequence"/>
</dbReference>
<dbReference type="InterPro" id="IPR029052">
    <property type="entry name" value="Metallo-depent_PP-like"/>
</dbReference>
<comment type="similarity">
    <text evidence="1">Belongs to the metallophosphoesterase superfamily. YfcE family.</text>
</comment>
<dbReference type="InterPro" id="IPR024654">
    <property type="entry name" value="Calcineurin-like_PHP_lpxH"/>
</dbReference>
<dbReference type="PANTHER" id="PTHR42850:SF2">
    <property type="entry name" value="BLL5683 PROTEIN"/>
    <property type="match status" value="1"/>
</dbReference>
<reference evidence="3" key="1">
    <citation type="submission" date="2014-02" db="EMBL/GenBank/DDBJ databases">
        <title>Expanding our view of genomic diversity in Candidatus Accumulibacter clades.</title>
        <authorList>
            <person name="Skennerton C.T."/>
            <person name="Barr J.J."/>
            <person name="Slater F.R."/>
            <person name="Bond P.L."/>
            <person name="Tyson G.W."/>
        </authorList>
    </citation>
    <scope>NUCLEOTIDE SEQUENCE [LARGE SCALE GENOMIC DNA]</scope>
</reference>
<sequence>MIGILSDAHGNTAAFRAAIDHLRQLGARRFYFLGDAVGYFPTVEVISELERMGTTVSCVLGNHEDLLLKGAMDPEREPLYRHQLIRNRLTWRQAAFIRSWPTHCRHSDGQTELLFVHGSPADFTNEYLYPDSDLSRFVLRERFVFMGHSHYPFIRMVGGTTFVNVGSCGLPRDDGRYGSFATFEPANEEARLYRFDISKSLACLPADSLSLVHPSVLRLFARRAASLAGTVIEAKKASNS</sequence>
<dbReference type="GO" id="GO:0005737">
    <property type="term" value="C:cytoplasm"/>
    <property type="evidence" value="ECO:0007669"/>
    <property type="project" value="TreeGrafter"/>
</dbReference>
<dbReference type="Gene3D" id="3.60.21.10">
    <property type="match status" value="1"/>
</dbReference>
<evidence type="ECO:0000313" key="4">
    <source>
        <dbReference type="Proteomes" id="UP000020218"/>
    </source>
</evidence>
<feature type="domain" description="Calcineurin-like phosphoesterase" evidence="2">
    <location>
        <begin position="2"/>
        <end position="185"/>
    </location>
</feature>
<dbReference type="Pfam" id="PF12850">
    <property type="entry name" value="Metallophos_2"/>
    <property type="match status" value="1"/>
</dbReference>
<dbReference type="InterPro" id="IPR050126">
    <property type="entry name" value="Ap4A_hydrolase"/>
</dbReference>
<name>A0A011MI53_9PROT</name>
<dbReference type="SUPFAM" id="SSF56300">
    <property type="entry name" value="Metallo-dependent phosphatases"/>
    <property type="match status" value="1"/>
</dbReference>
<protein>
    <submittedName>
        <fullName evidence="3">Phosphodiesterase</fullName>
    </submittedName>
</protein>
<dbReference type="EMBL" id="JFAX01000001">
    <property type="protein sequence ID" value="EXI69608.1"/>
    <property type="molecule type" value="Genomic_DNA"/>
</dbReference>
<evidence type="ECO:0000313" key="3">
    <source>
        <dbReference type="EMBL" id="EXI69608.1"/>
    </source>
</evidence>
<evidence type="ECO:0000256" key="1">
    <source>
        <dbReference type="ARBA" id="ARBA00008950"/>
    </source>
</evidence>
<dbReference type="PANTHER" id="PTHR42850">
    <property type="entry name" value="METALLOPHOSPHOESTERASE"/>
    <property type="match status" value="1"/>
</dbReference>
<dbReference type="STRING" id="1454001.AW08_00101"/>